<protein>
    <recommendedName>
        <fullName evidence="6">Large ribosomal subunit protein uL22c</fullName>
    </recommendedName>
</protein>
<dbReference type="Proteomes" id="UP000006727">
    <property type="component" value="Chromosome 8"/>
</dbReference>
<dbReference type="NCBIfam" id="TIGR01044">
    <property type="entry name" value="rplV_bact"/>
    <property type="match status" value="1"/>
</dbReference>
<dbReference type="GO" id="GO:0019843">
    <property type="term" value="F:rRNA binding"/>
    <property type="evidence" value="ECO:0007669"/>
    <property type="project" value="UniProtKB-KW"/>
</dbReference>
<proteinExistence type="inferred from homology"/>
<dbReference type="Gramene" id="Pp3c8_16210V3.1">
    <property type="protein sequence ID" value="Pp3c8_16210V3.1"/>
    <property type="gene ID" value="Pp3c8_16210"/>
</dbReference>
<evidence type="ECO:0000256" key="7">
    <source>
        <dbReference type="RuleBase" id="RU004005"/>
    </source>
</evidence>
<evidence type="ECO:0000256" key="1">
    <source>
        <dbReference type="ARBA" id="ARBA00009451"/>
    </source>
</evidence>
<dbReference type="OMA" id="FANDARC"/>
<evidence type="ECO:0000256" key="3">
    <source>
        <dbReference type="ARBA" id="ARBA00022884"/>
    </source>
</evidence>
<dbReference type="GO" id="GO:0005762">
    <property type="term" value="C:mitochondrial large ribosomal subunit"/>
    <property type="evidence" value="ECO:0000318"/>
    <property type="project" value="GO_Central"/>
</dbReference>
<reference evidence="9" key="3">
    <citation type="submission" date="2020-12" db="UniProtKB">
        <authorList>
            <consortium name="EnsemblPlants"/>
        </authorList>
    </citation>
    <scope>IDENTIFICATION</scope>
</reference>
<keyword evidence="2" id="KW-0699">rRNA-binding</keyword>
<dbReference type="KEGG" id="ppp:112285439"/>
<dbReference type="EnsemblPlants" id="Pp3c8_16210V3.3">
    <property type="protein sequence ID" value="Pp3c8_16210V3.3"/>
    <property type="gene ID" value="Pp3c8_16210"/>
</dbReference>
<evidence type="ECO:0000256" key="5">
    <source>
        <dbReference type="ARBA" id="ARBA00023274"/>
    </source>
</evidence>
<name>A0A2K1K7H4_PHYPA</name>
<evidence type="ECO:0000256" key="2">
    <source>
        <dbReference type="ARBA" id="ARBA00022730"/>
    </source>
</evidence>
<dbReference type="InterPro" id="IPR005727">
    <property type="entry name" value="Ribosomal_uL22_bac/chlpt-type"/>
</dbReference>
<keyword evidence="5 7" id="KW-0687">Ribonucleoprotein</keyword>
<keyword evidence="4 7" id="KW-0689">Ribosomal protein</keyword>
<dbReference type="PaxDb" id="3218-PP1S114_87V6.2"/>
<dbReference type="EnsemblPlants" id="Pp3c8_16210V3.1">
    <property type="protein sequence ID" value="Pp3c8_16210V3.1"/>
    <property type="gene ID" value="Pp3c8_16210"/>
</dbReference>
<evidence type="ECO:0000313" key="8">
    <source>
        <dbReference type="EMBL" id="PNR49731.1"/>
    </source>
</evidence>
<dbReference type="RefSeq" id="XP_024382041.1">
    <property type="nucleotide sequence ID" value="XM_024526273.2"/>
</dbReference>
<dbReference type="CDD" id="cd00336">
    <property type="entry name" value="Ribosomal_L22"/>
    <property type="match status" value="1"/>
</dbReference>
<evidence type="ECO:0000256" key="6">
    <source>
        <dbReference type="ARBA" id="ARBA00035285"/>
    </source>
</evidence>
<gene>
    <name evidence="9" type="primary">LOC112285439</name>
    <name evidence="8" type="ORF">PHYPA_011627</name>
</gene>
<dbReference type="OrthoDB" id="416470at2759"/>
<dbReference type="InterPro" id="IPR047867">
    <property type="entry name" value="Ribosomal_uL22_bac/org-type"/>
</dbReference>
<dbReference type="Gramene" id="Pp3c8_16210V3.3">
    <property type="protein sequence ID" value="Pp3c8_16210V3.3"/>
    <property type="gene ID" value="Pp3c8_16210"/>
</dbReference>
<dbReference type="SUPFAM" id="SSF54843">
    <property type="entry name" value="Ribosomal protein L22"/>
    <property type="match status" value="1"/>
</dbReference>
<dbReference type="AlphaFoldDB" id="A0A2K1K7H4"/>
<organism evidence="8">
    <name type="scientific">Physcomitrium patens</name>
    <name type="common">Spreading-leaved earth moss</name>
    <name type="synonym">Physcomitrella patens</name>
    <dbReference type="NCBI Taxonomy" id="3218"/>
    <lineage>
        <taxon>Eukaryota</taxon>
        <taxon>Viridiplantae</taxon>
        <taxon>Streptophyta</taxon>
        <taxon>Embryophyta</taxon>
        <taxon>Bryophyta</taxon>
        <taxon>Bryophytina</taxon>
        <taxon>Bryopsida</taxon>
        <taxon>Funariidae</taxon>
        <taxon>Funariales</taxon>
        <taxon>Funariaceae</taxon>
        <taxon>Physcomitrium</taxon>
    </lineage>
</organism>
<dbReference type="GO" id="GO:0003735">
    <property type="term" value="F:structural constituent of ribosome"/>
    <property type="evidence" value="ECO:0000318"/>
    <property type="project" value="GO_Central"/>
</dbReference>
<evidence type="ECO:0000256" key="4">
    <source>
        <dbReference type="ARBA" id="ARBA00022980"/>
    </source>
</evidence>
<reference evidence="8 10" key="2">
    <citation type="journal article" date="2018" name="Plant J.">
        <title>The Physcomitrella patens chromosome-scale assembly reveals moss genome structure and evolution.</title>
        <authorList>
            <person name="Lang D."/>
            <person name="Ullrich K.K."/>
            <person name="Murat F."/>
            <person name="Fuchs J."/>
            <person name="Jenkins J."/>
            <person name="Haas F.B."/>
            <person name="Piednoel M."/>
            <person name="Gundlach H."/>
            <person name="Van Bel M."/>
            <person name="Meyberg R."/>
            <person name="Vives C."/>
            <person name="Morata J."/>
            <person name="Symeonidi A."/>
            <person name="Hiss M."/>
            <person name="Muchero W."/>
            <person name="Kamisugi Y."/>
            <person name="Saleh O."/>
            <person name="Blanc G."/>
            <person name="Decker E.L."/>
            <person name="van Gessel N."/>
            <person name="Grimwood J."/>
            <person name="Hayes R.D."/>
            <person name="Graham S.W."/>
            <person name="Gunter L.E."/>
            <person name="McDaniel S.F."/>
            <person name="Hoernstein S.N.W."/>
            <person name="Larsson A."/>
            <person name="Li F.W."/>
            <person name="Perroud P.F."/>
            <person name="Phillips J."/>
            <person name="Ranjan P."/>
            <person name="Rokshar D.S."/>
            <person name="Rothfels C.J."/>
            <person name="Schneider L."/>
            <person name="Shu S."/>
            <person name="Stevenson D.W."/>
            <person name="Thummler F."/>
            <person name="Tillich M."/>
            <person name="Villarreal Aguilar J.C."/>
            <person name="Widiez T."/>
            <person name="Wong G.K."/>
            <person name="Wymore A."/>
            <person name="Zhang Y."/>
            <person name="Zimmer A.D."/>
            <person name="Quatrano R.S."/>
            <person name="Mayer K.F.X."/>
            <person name="Goodstein D."/>
            <person name="Casacuberta J.M."/>
            <person name="Vandepoele K."/>
            <person name="Reski R."/>
            <person name="Cuming A.C."/>
            <person name="Tuskan G.A."/>
            <person name="Maumus F."/>
            <person name="Salse J."/>
            <person name="Schmutz J."/>
            <person name="Rensing S.A."/>
        </authorList>
    </citation>
    <scope>NUCLEOTIDE SEQUENCE [LARGE SCALE GENOMIC DNA]</scope>
    <source>
        <strain evidence="9 10">cv. Gransden 2004</strain>
    </source>
</reference>
<dbReference type="STRING" id="3218.A0A2K1K7H4"/>
<dbReference type="EMBL" id="ABEU02000008">
    <property type="protein sequence ID" value="PNR49731.1"/>
    <property type="molecule type" value="Genomic_DNA"/>
</dbReference>
<accession>A0A2K1K7H4</accession>
<dbReference type="InterPro" id="IPR036394">
    <property type="entry name" value="Ribosomal_uL22_sf"/>
</dbReference>
<keyword evidence="3" id="KW-0694">RNA-binding</keyword>
<keyword evidence="10" id="KW-1185">Reference proteome</keyword>
<comment type="similarity">
    <text evidence="1 7">Belongs to the universal ribosomal protein uL22 family.</text>
</comment>
<reference evidence="8 10" key="1">
    <citation type="journal article" date="2008" name="Science">
        <title>The Physcomitrella genome reveals evolutionary insights into the conquest of land by plants.</title>
        <authorList>
            <person name="Rensing S."/>
            <person name="Lang D."/>
            <person name="Zimmer A."/>
            <person name="Terry A."/>
            <person name="Salamov A."/>
            <person name="Shapiro H."/>
            <person name="Nishiyama T."/>
            <person name="Perroud P.-F."/>
            <person name="Lindquist E."/>
            <person name="Kamisugi Y."/>
            <person name="Tanahashi T."/>
            <person name="Sakakibara K."/>
            <person name="Fujita T."/>
            <person name="Oishi K."/>
            <person name="Shin-I T."/>
            <person name="Kuroki Y."/>
            <person name="Toyoda A."/>
            <person name="Suzuki Y."/>
            <person name="Hashimoto A."/>
            <person name="Yamaguchi K."/>
            <person name="Sugano A."/>
            <person name="Kohara Y."/>
            <person name="Fujiyama A."/>
            <person name="Anterola A."/>
            <person name="Aoki S."/>
            <person name="Ashton N."/>
            <person name="Barbazuk W.B."/>
            <person name="Barker E."/>
            <person name="Bennetzen J."/>
            <person name="Bezanilla M."/>
            <person name="Blankenship R."/>
            <person name="Cho S.H."/>
            <person name="Dutcher S."/>
            <person name="Estelle M."/>
            <person name="Fawcett J.A."/>
            <person name="Gundlach H."/>
            <person name="Hanada K."/>
            <person name="Heyl A."/>
            <person name="Hicks K.A."/>
            <person name="Hugh J."/>
            <person name="Lohr M."/>
            <person name="Mayer K."/>
            <person name="Melkozernov A."/>
            <person name="Murata T."/>
            <person name="Nelson D."/>
            <person name="Pils B."/>
            <person name="Prigge M."/>
            <person name="Reiss B."/>
            <person name="Renner T."/>
            <person name="Rombauts S."/>
            <person name="Rushton P."/>
            <person name="Sanderfoot A."/>
            <person name="Schween G."/>
            <person name="Shiu S.-H."/>
            <person name="Stueber K."/>
            <person name="Theodoulou F.L."/>
            <person name="Tu H."/>
            <person name="Van de Peer Y."/>
            <person name="Verrier P.J."/>
            <person name="Waters E."/>
            <person name="Wood A."/>
            <person name="Yang L."/>
            <person name="Cove D."/>
            <person name="Cuming A."/>
            <person name="Hasebe M."/>
            <person name="Lucas S."/>
            <person name="Mishler D.B."/>
            <person name="Reski R."/>
            <person name="Grigoriev I."/>
            <person name="Quatrano R.S."/>
            <person name="Boore J.L."/>
        </authorList>
    </citation>
    <scope>NUCLEOTIDE SEQUENCE [LARGE SCALE GENOMIC DNA]</scope>
    <source>
        <strain evidence="9 10">cv. Gransden 2004</strain>
    </source>
</reference>
<evidence type="ECO:0000313" key="9">
    <source>
        <dbReference type="EnsemblPlants" id="Pp3c8_16210V3.1"/>
    </source>
</evidence>
<dbReference type="GeneID" id="112285439"/>
<dbReference type="FunCoup" id="A0A2K1K7H4">
    <property type="interactions" value="1888"/>
</dbReference>
<evidence type="ECO:0000313" key="10">
    <source>
        <dbReference type="Proteomes" id="UP000006727"/>
    </source>
</evidence>
<dbReference type="HAMAP" id="MF_01331_B">
    <property type="entry name" value="Ribosomal_uL22_B"/>
    <property type="match status" value="1"/>
</dbReference>
<dbReference type="GO" id="GO:0006412">
    <property type="term" value="P:translation"/>
    <property type="evidence" value="ECO:0000318"/>
    <property type="project" value="GO_Central"/>
</dbReference>
<dbReference type="Pfam" id="PF00237">
    <property type="entry name" value="Ribosomal_L22"/>
    <property type="match status" value="1"/>
</dbReference>
<dbReference type="Gene3D" id="3.90.470.10">
    <property type="entry name" value="Ribosomal protein L22/L17"/>
    <property type="match status" value="1"/>
</dbReference>
<dbReference type="InterPro" id="IPR001063">
    <property type="entry name" value="Ribosomal_uL22"/>
</dbReference>
<dbReference type="FunFam" id="3.90.470.10:FF:000013">
    <property type="entry name" value="50S ribosomal protein L22"/>
    <property type="match status" value="1"/>
</dbReference>
<dbReference type="PANTHER" id="PTHR13501">
    <property type="entry name" value="CHLOROPLAST 50S RIBOSOMAL PROTEIN L22-RELATED"/>
    <property type="match status" value="1"/>
</dbReference>
<sequence>MWGSRGTRLWRSLDRVRRGAELCLQQGARDSSSSSSSTSLWSVAPRWASSEAAFANDARCGFGGGLSGGEQSLKWSSVFAQQRMGITSVPESLQASDGVDQLVRSPLSQAPAPVSEVEGGNKPLMGIKKETQAVLTYIKQSPKKVNLVAELVRGMRVDDALMQMAVSTKRAAKVVAKVVTSARANAIHNFGMDKDRLIVAEAFVGKDKYLKRLRIHGKGKAGQMVRPRCRLTVVVKELSAEKEAELARVRLHKYHSKKIRGNITKLMPHRVLATQWQWSRKPRKGSVSISSE</sequence>
<dbReference type="PANTHER" id="PTHR13501:SF8">
    <property type="entry name" value="LARGE RIBOSOMAL SUBUNIT PROTEIN UL22M"/>
    <property type="match status" value="1"/>
</dbReference>